<keyword evidence="2" id="KW-0539">Nucleus</keyword>
<evidence type="ECO:0000313" key="4">
    <source>
        <dbReference type="EMBL" id="KAI6649641.1"/>
    </source>
</evidence>
<dbReference type="InterPro" id="IPR055315">
    <property type="entry name" value="Cramped-like"/>
</dbReference>
<protein>
    <submittedName>
        <fullName evidence="4">Uncharacterized protein</fullName>
    </submittedName>
</protein>
<feature type="region of interest" description="Disordered" evidence="3">
    <location>
        <begin position="866"/>
        <end position="886"/>
    </location>
</feature>
<dbReference type="GO" id="GO:0007389">
    <property type="term" value="P:pattern specification process"/>
    <property type="evidence" value="ECO:0007669"/>
    <property type="project" value="TreeGrafter"/>
</dbReference>
<name>A0AAV7JLK4_9METZ</name>
<gene>
    <name evidence="4" type="ORF">LOD99_6645</name>
</gene>
<comment type="caution">
    <text evidence="4">The sequence shown here is derived from an EMBL/GenBank/DDBJ whole genome shotgun (WGS) entry which is preliminary data.</text>
</comment>
<keyword evidence="5" id="KW-1185">Reference proteome</keyword>
<feature type="compositionally biased region" description="Polar residues" evidence="3">
    <location>
        <begin position="866"/>
        <end position="879"/>
    </location>
</feature>
<evidence type="ECO:0000256" key="2">
    <source>
        <dbReference type="ARBA" id="ARBA00023242"/>
    </source>
</evidence>
<accession>A0AAV7JLK4</accession>
<dbReference type="PANTHER" id="PTHR21677:SF1">
    <property type="entry name" value="PROTEIN CRAMPED-LIKE"/>
    <property type="match status" value="1"/>
</dbReference>
<feature type="compositionally biased region" description="Polar residues" evidence="3">
    <location>
        <begin position="138"/>
        <end position="156"/>
    </location>
</feature>
<evidence type="ECO:0000256" key="1">
    <source>
        <dbReference type="ARBA" id="ARBA00023125"/>
    </source>
</evidence>
<dbReference type="GO" id="GO:0003677">
    <property type="term" value="F:DNA binding"/>
    <property type="evidence" value="ECO:0007669"/>
    <property type="project" value="UniProtKB-KW"/>
</dbReference>
<feature type="region of interest" description="Disordered" evidence="3">
    <location>
        <begin position="100"/>
        <end position="196"/>
    </location>
</feature>
<keyword evidence="1" id="KW-0238">DNA-binding</keyword>
<sequence length="886" mass="100523">MSNNPKRSGLPLKWNLESVNWFHEALLEHGKDFDKISFSMLKKSIRNNPQKIPNHLTSVGVRYFYYRNLRKASNLLHAYECRHPTAPGLAGVALKKSGQSTFNGNTASPKRINSTETESNKSDMVTTVVANENKDYPDSTNSPSNYTTQEQANEISTGKRGEDPSNELNLQVPTNTNTTLTQQESEESILTDVDNPTTNHVTKELYEKNCQSKSITKEQIETTSNLKNIEKRKNENTIEEPSKRDLTKEWVQIEGLGRCSLDLIAVICYTKLHIILGEKINYRNKLLTHRITSYLGELVYKGATKYRNRGHIKRIKLPNCKVLKTPTFTVDKLKLQNDPAALDTHASGNNSDSSGDERPTSTTNIAVLHKPKRSKLRVGKNLFNVRKTVSHSTQTDISCIREQRFTKNHNICIEFVPRDDLTYKIVQSIAQNPHLRIFASPNTFFANITTLLNTKWKKLFARSADLTIDFDFEFSDTQMADMPSPSNQFLTHNFTVKELLISQINTLPKPIEVEASILRLRYHFCTNYEHVLIDGIDSQISPLSALVQLLNTINKCDRKGSRIPIGKNFPRKFTTDDRREDAKNLITRSLLKNKLEKLRQIHASKSPLNRSKIAKIEQLKKLSNRPNSSALKCLIEYLRNHNDQLKKISKNTADTQTKFSHKPLPKSKCVKSSFTRSVPSSFHSVLKEKATSRSLFSSEVEDQINAHANPELSPRNDMQRLIDELGPVNDEFYYGDPNKSEYLPDFSGGDNQINTFSMLADAYFGVDGVSDLQQGNSSLPENFVSACPSVVSENFQSLLCELDGMVNEWETDEVCNNNTEPALNHTDLIPNPAKMFLQYFLNSHDSDSDDRVMRSIFEDDSLDGLSSQHMPYNNNSQNIVEDGNRM</sequence>
<evidence type="ECO:0000256" key="3">
    <source>
        <dbReference type="SAM" id="MobiDB-lite"/>
    </source>
</evidence>
<feature type="compositionally biased region" description="Polar residues" evidence="3">
    <location>
        <begin position="166"/>
        <end position="183"/>
    </location>
</feature>
<dbReference type="PANTHER" id="PTHR21677">
    <property type="entry name" value="CRAMPED PROTEIN"/>
    <property type="match status" value="1"/>
</dbReference>
<feature type="compositionally biased region" description="Polar residues" evidence="3">
    <location>
        <begin position="100"/>
        <end position="130"/>
    </location>
</feature>
<evidence type="ECO:0000313" key="5">
    <source>
        <dbReference type="Proteomes" id="UP001165289"/>
    </source>
</evidence>
<proteinExistence type="predicted"/>
<reference evidence="4 5" key="1">
    <citation type="journal article" date="2023" name="BMC Biol.">
        <title>The compact genome of the sponge Oopsacas minuta (Hexactinellida) is lacking key metazoan core genes.</title>
        <authorList>
            <person name="Santini S."/>
            <person name="Schenkelaars Q."/>
            <person name="Jourda C."/>
            <person name="Duchesne M."/>
            <person name="Belahbib H."/>
            <person name="Rocher C."/>
            <person name="Selva M."/>
            <person name="Riesgo A."/>
            <person name="Vervoort M."/>
            <person name="Leys S.P."/>
            <person name="Kodjabachian L."/>
            <person name="Le Bivic A."/>
            <person name="Borchiellini C."/>
            <person name="Claverie J.M."/>
            <person name="Renard E."/>
        </authorList>
    </citation>
    <scope>NUCLEOTIDE SEQUENCE [LARGE SCALE GENOMIC DNA]</scope>
    <source>
        <strain evidence="4">SPO-2</strain>
    </source>
</reference>
<dbReference type="GO" id="GO:0003682">
    <property type="term" value="F:chromatin binding"/>
    <property type="evidence" value="ECO:0007669"/>
    <property type="project" value="InterPro"/>
</dbReference>
<dbReference type="AlphaFoldDB" id="A0AAV7JLK4"/>
<organism evidence="4 5">
    <name type="scientific">Oopsacas minuta</name>
    <dbReference type="NCBI Taxonomy" id="111878"/>
    <lineage>
        <taxon>Eukaryota</taxon>
        <taxon>Metazoa</taxon>
        <taxon>Porifera</taxon>
        <taxon>Hexactinellida</taxon>
        <taxon>Hexasterophora</taxon>
        <taxon>Lyssacinosida</taxon>
        <taxon>Leucopsacidae</taxon>
        <taxon>Oopsacas</taxon>
    </lineage>
</organism>
<dbReference type="EMBL" id="JAKMXF010000319">
    <property type="protein sequence ID" value="KAI6649641.1"/>
    <property type="molecule type" value="Genomic_DNA"/>
</dbReference>
<dbReference type="GO" id="GO:0005634">
    <property type="term" value="C:nucleus"/>
    <property type="evidence" value="ECO:0007669"/>
    <property type="project" value="TreeGrafter"/>
</dbReference>
<dbReference type="Proteomes" id="UP001165289">
    <property type="component" value="Unassembled WGS sequence"/>
</dbReference>
<feature type="region of interest" description="Disordered" evidence="3">
    <location>
        <begin position="341"/>
        <end position="364"/>
    </location>
</feature>